<keyword evidence="2 4" id="KW-0418">Kinase</keyword>
<organism evidence="4 5">
    <name type="scientific">Anaerotruncus massiliensis</name>
    <name type="common">ex Liu et al. 2021</name>
    <dbReference type="NCBI Taxonomy" id="2321404"/>
    <lineage>
        <taxon>Bacteria</taxon>
        <taxon>Bacillati</taxon>
        <taxon>Bacillota</taxon>
        <taxon>Clostridia</taxon>
        <taxon>Eubacteriales</taxon>
        <taxon>Oscillospiraceae</taxon>
        <taxon>Anaerotruncus</taxon>
    </lineage>
</organism>
<dbReference type="InterPro" id="IPR011611">
    <property type="entry name" value="PfkB_dom"/>
</dbReference>
<dbReference type="Pfam" id="PF00294">
    <property type="entry name" value="PfkB"/>
    <property type="match status" value="1"/>
</dbReference>
<evidence type="ECO:0000256" key="2">
    <source>
        <dbReference type="ARBA" id="ARBA00022777"/>
    </source>
</evidence>
<dbReference type="GO" id="GO:0006796">
    <property type="term" value="P:phosphate-containing compound metabolic process"/>
    <property type="evidence" value="ECO:0007669"/>
    <property type="project" value="UniProtKB-ARBA"/>
</dbReference>
<dbReference type="SUPFAM" id="SSF53613">
    <property type="entry name" value="Ribokinase-like"/>
    <property type="match status" value="1"/>
</dbReference>
<dbReference type="PANTHER" id="PTHR10584">
    <property type="entry name" value="SUGAR KINASE"/>
    <property type="match status" value="1"/>
</dbReference>
<dbReference type="InterPro" id="IPR029056">
    <property type="entry name" value="Ribokinase-like"/>
</dbReference>
<feature type="domain" description="Carbohydrate kinase PfkB" evidence="3">
    <location>
        <begin position="4"/>
        <end position="288"/>
    </location>
</feature>
<evidence type="ECO:0000259" key="3">
    <source>
        <dbReference type="Pfam" id="PF00294"/>
    </source>
</evidence>
<name>A0A498CTQ9_9FIRM</name>
<dbReference type="AlphaFoldDB" id="A0A498CTQ9"/>
<accession>A0A498CTQ9</accession>
<dbReference type="EMBL" id="RCHT01000020">
    <property type="protein sequence ID" value="RLL09614.1"/>
    <property type="molecule type" value="Genomic_DNA"/>
</dbReference>
<comment type="caution">
    <text evidence="4">The sequence shown here is derived from an EMBL/GenBank/DDBJ whole genome shotgun (WGS) entry which is preliminary data.</text>
</comment>
<dbReference type="Gene3D" id="3.40.1190.20">
    <property type="match status" value="1"/>
</dbReference>
<gene>
    <name evidence="4" type="ORF">D4A47_10210</name>
</gene>
<evidence type="ECO:0000313" key="4">
    <source>
        <dbReference type="EMBL" id="RLL09614.1"/>
    </source>
</evidence>
<dbReference type="Proteomes" id="UP000276301">
    <property type="component" value="Unassembled WGS sequence"/>
</dbReference>
<dbReference type="InterPro" id="IPR002139">
    <property type="entry name" value="Ribo/fructo_kinase"/>
</dbReference>
<keyword evidence="5" id="KW-1185">Reference proteome</keyword>
<dbReference type="PANTHER" id="PTHR10584:SF166">
    <property type="entry name" value="RIBOKINASE"/>
    <property type="match status" value="1"/>
</dbReference>
<evidence type="ECO:0000256" key="1">
    <source>
        <dbReference type="ARBA" id="ARBA00022679"/>
    </source>
</evidence>
<dbReference type="GO" id="GO:0016301">
    <property type="term" value="F:kinase activity"/>
    <property type="evidence" value="ECO:0007669"/>
    <property type="project" value="UniProtKB-KW"/>
</dbReference>
<evidence type="ECO:0000313" key="5">
    <source>
        <dbReference type="Proteomes" id="UP000276301"/>
    </source>
</evidence>
<proteinExistence type="predicted"/>
<dbReference type="PRINTS" id="PR00990">
    <property type="entry name" value="RIBOKINASE"/>
</dbReference>
<sequence length="310" mass="33505">MFDIIGVGDADIDIMLKVDHIPGHDEKVLGQMLGKFPGGMVANYLSAAAAFGAKCGAVVSVGEDDFGRLTLGDLEKRGVDISHSIVRPGEDTYFTVTNLDASGEKSMSICQTAAISPYPEEVDFDYLAEAKYVHMIGTYPHLVLPVGREAKKRGVRVSLDFEPESDRMTPEQKAETLSLAYIVFPNEEGLACYVGHRDLERGAREMLAQGPEIVVVTRGAAGCEVFTKEAHFAVPAFRVPVRDTTGAGDTFNAVFVSCLAREYPLERCAWLATAAAAIQIQQVGSRTGLADEAAAKRLLRAQGIRFSDQD</sequence>
<protein>
    <submittedName>
        <fullName evidence="4">Carbohydrate kinase family protein</fullName>
    </submittedName>
</protein>
<dbReference type="RefSeq" id="WP_121587208.1">
    <property type="nucleotide sequence ID" value="NZ_DBFSDP010000264.1"/>
</dbReference>
<reference evidence="4 5" key="1">
    <citation type="submission" date="2018-10" db="EMBL/GenBank/DDBJ databases">
        <title>Anaerotruncus faecis sp. nov., isolated from human feces.</title>
        <authorList>
            <person name="Wang Y.-J."/>
        </authorList>
    </citation>
    <scope>NUCLEOTIDE SEQUENCE [LARGE SCALE GENOMIC DNA]</scope>
    <source>
        <strain evidence="4 5">22A2-44</strain>
    </source>
</reference>
<keyword evidence="1" id="KW-0808">Transferase</keyword>